<dbReference type="AlphaFoldDB" id="A0A328HF79"/>
<feature type="transmembrane region" description="Helical" evidence="1">
    <location>
        <begin position="26"/>
        <end position="44"/>
    </location>
</feature>
<sequence>MRLDGHSVAKAEDGQAVTHRAPSARAVAAAVWLLAAGTLSWLLVGGATTATGEAAPWLILLSWLVYVAQWRPCLRVDGFGFEVINGWRDHRIPFGAVEDIEVRFTTVIWAAGKKYVSWGAPPPPTALGAGFQHLSDLKSRPYSILPSNERISQPEARTGRDAVVAAWHRARFGGITPGQDGVTSRWNKPVIAVGVLAGLAVVITASF</sequence>
<accession>A0A328HF79</accession>
<dbReference type="OrthoDB" id="5148800at2"/>
<dbReference type="Proteomes" id="UP000249166">
    <property type="component" value="Unassembled WGS sequence"/>
</dbReference>
<keyword evidence="1" id="KW-1133">Transmembrane helix</keyword>
<proteinExistence type="predicted"/>
<evidence type="ECO:0000313" key="2">
    <source>
        <dbReference type="EMBL" id="RAM37187.1"/>
    </source>
</evidence>
<gene>
    <name evidence="2" type="ORF">DBZ45_11420</name>
</gene>
<dbReference type="EMBL" id="QLNP01000076">
    <property type="protein sequence ID" value="RAM37187.1"/>
    <property type="molecule type" value="Genomic_DNA"/>
</dbReference>
<name>A0A328HF79_ARTGO</name>
<reference evidence="2 3" key="1">
    <citation type="submission" date="2018-04" db="EMBL/GenBank/DDBJ databases">
        <title>Bacteria isolated from cave deposits of Manipur.</title>
        <authorList>
            <person name="Sahoo D."/>
            <person name="Sarangthem I."/>
            <person name="Nandeibam J."/>
        </authorList>
    </citation>
    <scope>NUCLEOTIDE SEQUENCE [LARGE SCALE GENOMIC DNA]</scope>
    <source>
        <strain evidence="3">mrc11</strain>
    </source>
</reference>
<evidence type="ECO:0000256" key="1">
    <source>
        <dbReference type="SAM" id="Phobius"/>
    </source>
</evidence>
<evidence type="ECO:0000313" key="3">
    <source>
        <dbReference type="Proteomes" id="UP000249166"/>
    </source>
</evidence>
<comment type="caution">
    <text evidence="2">The sequence shown here is derived from an EMBL/GenBank/DDBJ whole genome shotgun (WGS) entry which is preliminary data.</text>
</comment>
<keyword evidence="1" id="KW-0812">Transmembrane</keyword>
<protein>
    <recommendedName>
        <fullName evidence="4">PH domain-containing protein</fullName>
    </recommendedName>
</protein>
<dbReference type="RefSeq" id="WP_111904024.1">
    <property type="nucleotide sequence ID" value="NZ_QLNP01000076.1"/>
</dbReference>
<keyword evidence="1" id="KW-0472">Membrane</keyword>
<organism evidence="2 3">
    <name type="scientific">Arthrobacter globiformis</name>
    <dbReference type="NCBI Taxonomy" id="1665"/>
    <lineage>
        <taxon>Bacteria</taxon>
        <taxon>Bacillati</taxon>
        <taxon>Actinomycetota</taxon>
        <taxon>Actinomycetes</taxon>
        <taxon>Micrococcales</taxon>
        <taxon>Micrococcaceae</taxon>
        <taxon>Arthrobacter</taxon>
    </lineage>
</organism>
<evidence type="ECO:0008006" key="4">
    <source>
        <dbReference type="Google" id="ProtNLM"/>
    </source>
</evidence>